<evidence type="ECO:0008006" key="12">
    <source>
        <dbReference type="Google" id="ProtNLM"/>
    </source>
</evidence>
<dbReference type="PANTHER" id="PTHR23215:SF0">
    <property type="entry name" value="BUB3-INTERACTING AND GLEBS MOTIF-CONTAINING PROTEIN ZNF207"/>
    <property type="match status" value="1"/>
</dbReference>
<feature type="compositionally biased region" description="Polar residues" evidence="7">
    <location>
        <begin position="217"/>
        <end position="245"/>
    </location>
</feature>
<dbReference type="GO" id="GO:0003677">
    <property type="term" value="F:DNA binding"/>
    <property type="evidence" value="ECO:0007669"/>
    <property type="project" value="InterPro"/>
</dbReference>
<evidence type="ECO:0000256" key="7">
    <source>
        <dbReference type="SAM" id="MobiDB-lite"/>
    </source>
</evidence>
<feature type="compositionally biased region" description="Low complexity" evidence="7">
    <location>
        <begin position="302"/>
        <end position="320"/>
    </location>
</feature>
<evidence type="ECO:0000313" key="11">
    <source>
        <dbReference type="Proteomes" id="UP000053958"/>
    </source>
</evidence>
<evidence type="ECO:0000256" key="3">
    <source>
        <dbReference type="ARBA" id="ARBA00022771"/>
    </source>
</evidence>
<evidence type="ECO:0000256" key="6">
    <source>
        <dbReference type="PROSITE-ProRule" id="PRU00042"/>
    </source>
</evidence>
<protein>
    <recommendedName>
        <fullName evidence="12">C2H2 finger domain protein</fullName>
    </recommendedName>
</protein>
<feature type="region of interest" description="Disordered" evidence="7">
    <location>
        <begin position="375"/>
        <end position="417"/>
    </location>
</feature>
<feature type="compositionally biased region" description="Polar residues" evidence="7">
    <location>
        <begin position="165"/>
        <end position="179"/>
    </location>
</feature>
<name>A0A0F4YN45_RASE3</name>
<comment type="subcellular location">
    <subcellularLocation>
        <location evidence="1">Nucleus</location>
    </subcellularLocation>
</comment>
<evidence type="ECO:0000256" key="2">
    <source>
        <dbReference type="ARBA" id="ARBA00022723"/>
    </source>
</evidence>
<reference evidence="10 11" key="1">
    <citation type="submission" date="2015-04" db="EMBL/GenBank/DDBJ databases">
        <authorList>
            <person name="Heijne W.H."/>
            <person name="Fedorova N.D."/>
            <person name="Nierman W.C."/>
            <person name="Vollebregt A.W."/>
            <person name="Zhao Z."/>
            <person name="Wu L."/>
            <person name="Kumar M."/>
            <person name="Stam H."/>
            <person name="van den Berg M.A."/>
            <person name="Pel H.J."/>
        </authorList>
    </citation>
    <scope>NUCLEOTIDE SEQUENCE [LARGE SCALE GENOMIC DNA]</scope>
    <source>
        <strain evidence="10 11">CBS 393.64</strain>
    </source>
</reference>
<dbReference type="GO" id="GO:0008270">
    <property type="term" value="F:zinc ion binding"/>
    <property type="evidence" value="ECO:0007669"/>
    <property type="project" value="UniProtKB-KW"/>
</dbReference>
<keyword evidence="4" id="KW-0862">Zinc</keyword>
<feature type="domain" description="BED-type" evidence="9">
    <location>
        <begin position="13"/>
        <end position="72"/>
    </location>
</feature>
<dbReference type="Gene3D" id="3.30.160.60">
    <property type="entry name" value="Classic Zinc Finger"/>
    <property type="match status" value="1"/>
</dbReference>
<dbReference type="PANTHER" id="PTHR23215">
    <property type="entry name" value="ZINC FINGER PROTEIN 207"/>
    <property type="match status" value="1"/>
</dbReference>
<feature type="compositionally biased region" description="Polar residues" evidence="7">
    <location>
        <begin position="321"/>
        <end position="334"/>
    </location>
</feature>
<keyword evidence="5" id="KW-0539">Nucleus</keyword>
<dbReference type="GO" id="GO:0005634">
    <property type="term" value="C:nucleus"/>
    <property type="evidence" value="ECO:0007669"/>
    <property type="project" value="UniProtKB-SubCell"/>
</dbReference>
<dbReference type="InterPro" id="IPR036236">
    <property type="entry name" value="Znf_C2H2_sf"/>
</dbReference>
<evidence type="ECO:0000313" key="10">
    <source>
        <dbReference type="EMBL" id="KKA19644.1"/>
    </source>
</evidence>
<dbReference type="OrthoDB" id="1306014at2759"/>
<proteinExistence type="predicted"/>
<dbReference type="SUPFAM" id="SSF57667">
    <property type="entry name" value="beta-beta-alpha zinc fingers"/>
    <property type="match status" value="1"/>
</dbReference>
<dbReference type="FunFam" id="3.30.160.60:FF:000354">
    <property type="entry name" value="C2H2 finger domain-containing protein"/>
    <property type="match status" value="1"/>
</dbReference>
<dbReference type="CDD" id="cd20908">
    <property type="entry name" value="SUF4-like"/>
    <property type="match status" value="1"/>
</dbReference>
<dbReference type="PROSITE" id="PS50157">
    <property type="entry name" value="ZINC_FINGER_C2H2_2"/>
    <property type="match status" value="1"/>
</dbReference>
<feature type="compositionally biased region" description="Low complexity" evidence="7">
    <location>
        <begin position="335"/>
        <end position="349"/>
    </location>
</feature>
<comment type="caution">
    <text evidence="10">The sequence shown here is derived from an EMBL/GenBank/DDBJ whole genome shotgun (WGS) entry which is preliminary data.</text>
</comment>
<evidence type="ECO:0000256" key="4">
    <source>
        <dbReference type="ARBA" id="ARBA00022833"/>
    </source>
</evidence>
<dbReference type="EMBL" id="LASV01000331">
    <property type="protein sequence ID" value="KKA19644.1"/>
    <property type="molecule type" value="Genomic_DNA"/>
</dbReference>
<dbReference type="STRING" id="1408163.A0A0F4YN45"/>
<dbReference type="RefSeq" id="XP_013326256.1">
    <property type="nucleotide sequence ID" value="XM_013470802.1"/>
</dbReference>
<feature type="region of interest" description="Disordered" evidence="7">
    <location>
        <begin position="110"/>
        <end position="137"/>
    </location>
</feature>
<evidence type="ECO:0000256" key="1">
    <source>
        <dbReference type="ARBA" id="ARBA00004123"/>
    </source>
</evidence>
<dbReference type="PROSITE" id="PS00028">
    <property type="entry name" value="ZINC_FINGER_C2H2_1"/>
    <property type="match status" value="1"/>
</dbReference>
<keyword evidence="2" id="KW-0479">Metal-binding</keyword>
<keyword evidence="3 6" id="KW-0863">Zinc-finger</keyword>
<organism evidence="10 11">
    <name type="scientific">Rasamsonia emersonii (strain ATCC 16479 / CBS 393.64 / IMI 116815)</name>
    <dbReference type="NCBI Taxonomy" id="1408163"/>
    <lineage>
        <taxon>Eukaryota</taxon>
        <taxon>Fungi</taxon>
        <taxon>Dikarya</taxon>
        <taxon>Ascomycota</taxon>
        <taxon>Pezizomycotina</taxon>
        <taxon>Eurotiomycetes</taxon>
        <taxon>Eurotiomycetidae</taxon>
        <taxon>Eurotiales</taxon>
        <taxon>Trichocomaceae</taxon>
        <taxon>Rasamsonia</taxon>
    </lineage>
</organism>
<dbReference type="GeneID" id="25318665"/>
<gene>
    <name evidence="10" type="ORF">T310_6363</name>
</gene>
<dbReference type="SMART" id="SM00355">
    <property type="entry name" value="ZnF_C2H2"/>
    <property type="match status" value="2"/>
</dbReference>
<evidence type="ECO:0000256" key="5">
    <source>
        <dbReference type="ARBA" id="ARBA00023242"/>
    </source>
</evidence>
<dbReference type="Proteomes" id="UP000053958">
    <property type="component" value="Unassembled WGS sequence"/>
</dbReference>
<feature type="region of interest" description="Disordered" evidence="7">
    <location>
        <begin position="158"/>
        <end position="349"/>
    </location>
</feature>
<dbReference type="InterPro" id="IPR003656">
    <property type="entry name" value="Znf_BED"/>
</dbReference>
<dbReference type="InterPro" id="IPR013087">
    <property type="entry name" value="Znf_C2H2_type"/>
</dbReference>
<dbReference type="PROSITE" id="PS50808">
    <property type="entry name" value="ZF_BED"/>
    <property type="match status" value="1"/>
</dbReference>
<accession>A0A0F4YN45</accession>
<keyword evidence="11" id="KW-1185">Reference proteome</keyword>
<feature type="domain" description="C2H2-type" evidence="8">
    <location>
        <begin position="42"/>
        <end position="70"/>
    </location>
</feature>
<sequence>MGKKKRHHTTLEELLARPWCYYCERDFDDLKILISHQKAKHFKCERCGRRLNTAGGLSVHMSQVHKEQLTAVDNALPNRASLDIEIFGMEGVPEDIIQAHNQRVLTQYQQAEAERRAATGNPPPGTAGGTPRKRPKLDISELKKKLAEHRAKIAAEKAAAAGVSSGDTTPVSAGQSAQPANGYGQPSQYPGGQQPYNNAAAPNQQYSYPPPYGNVNAPYQQTPSPVYPNFSPNGQQQYPQFQANAPGQAPVPYGTTPPPMPFAQQQQMPGRTHTPPQNVSSYPPRQGSLPSAPGLPQRPTFGAPQVNAQQMQQMHQGQVPATTAGTAPSAHEQNAPTAGAPATSEAAAAPISSSVDDLISGAAKAADDAAAQASAQKAEAAEEKKAKKRKGQGQDEVGVLRQRDQSGGEDGQVAKFGETGACMDRPVAKRTSHPRPRHVITALCVCVAGPLMCLDQGSHHCKEKKTWLGDDGLLYTNNSKVGMGFMGKK</sequence>
<evidence type="ECO:0000259" key="9">
    <source>
        <dbReference type="PROSITE" id="PS50808"/>
    </source>
</evidence>
<feature type="compositionally biased region" description="Low complexity" evidence="7">
    <location>
        <begin position="182"/>
        <end position="196"/>
    </location>
</feature>
<evidence type="ECO:0000259" key="8">
    <source>
        <dbReference type="PROSITE" id="PS50157"/>
    </source>
</evidence>
<feature type="compositionally biased region" description="Polar residues" evidence="7">
    <location>
        <begin position="274"/>
        <end position="283"/>
    </location>
</feature>
<dbReference type="AlphaFoldDB" id="A0A0F4YN45"/>